<evidence type="ECO:0000256" key="4">
    <source>
        <dbReference type="SAM" id="Phobius"/>
    </source>
</evidence>
<dbReference type="InterPro" id="IPR029058">
    <property type="entry name" value="AB_hydrolase_fold"/>
</dbReference>
<dbReference type="EMBL" id="JAIXMP010000013">
    <property type="protein sequence ID" value="KAI9263222.1"/>
    <property type="molecule type" value="Genomic_DNA"/>
</dbReference>
<gene>
    <name evidence="7" type="ORF">BDA99DRAFT_60888</name>
</gene>
<evidence type="ECO:0000313" key="7">
    <source>
        <dbReference type="EMBL" id="KAI9263222.1"/>
    </source>
</evidence>
<dbReference type="SUPFAM" id="SSF53474">
    <property type="entry name" value="alpha/beta-Hydrolases"/>
    <property type="match status" value="1"/>
</dbReference>
<evidence type="ECO:0000313" key="8">
    <source>
        <dbReference type="Proteomes" id="UP001209540"/>
    </source>
</evidence>
<dbReference type="GO" id="GO:0016787">
    <property type="term" value="F:hydrolase activity"/>
    <property type="evidence" value="ECO:0007669"/>
    <property type="project" value="UniProtKB-KW"/>
</dbReference>
<protein>
    <submittedName>
        <fullName evidence="7">Alpha/Beta hydrolase protein</fullName>
    </submittedName>
</protein>
<organism evidence="7 8">
    <name type="scientific">Phascolomyces articulosus</name>
    <dbReference type="NCBI Taxonomy" id="60185"/>
    <lineage>
        <taxon>Eukaryota</taxon>
        <taxon>Fungi</taxon>
        <taxon>Fungi incertae sedis</taxon>
        <taxon>Mucoromycota</taxon>
        <taxon>Mucoromycotina</taxon>
        <taxon>Mucoromycetes</taxon>
        <taxon>Mucorales</taxon>
        <taxon>Lichtheimiaceae</taxon>
        <taxon>Phascolomyces</taxon>
    </lineage>
</organism>
<feature type="transmembrane region" description="Helical" evidence="4">
    <location>
        <begin position="15"/>
        <end position="34"/>
    </location>
</feature>
<sequence length="525" mass="60353">MLSIPILDRLSVRDYQGLILTILFFAFESLVRIIVTILPSFVIKGIDIFIATVFPWLSKNENNPHVSPLEQAESFDQMMQIWKKYEFEQHVVRTRDDYLLCVHRIPDVINHQQKRTKQLPLKPSKRSSDKTSKIHVIDNLDNFDQQFPPVHGYATKPVVLLYHGFLMSSEVWVCNVDEYRNLPLLLAEKGYDVWLGNARGNKYSQNHLWRNPRYHEFWAFSLNEYALYDLPDVVDYILDHTGVHNLTYIGFSQGTAQAFAGLSINPALNRKINLFIAMAPATTPKGLHHPLIDAFVKATPSVIYLLFGRKTPLKLALFWQRIISPPMFVKVIDSSVGFLFGWTGRNMTPDQKLVSYQHLYSLTSVKSLVHWFQIIRTGRFQMFDELPSRLPYHTSNAVADHVPPRFTTKQIKTPIAIFYGGSDSLVDFNVLSADLPSPLAYVKAIERWEHLDFLWAEKIEDIVFPDILKLLQHFNPVTEEGKLDNNSKLDINNKSTSSTRVVSEDDDEDDIDTDQSSTTDKKLGN</sequence>
<dbReference type="GO" id="GO:0016042">
    <property type="term" value="P:lipid catabolic process"/>
    <property type="evidence" value="ECO:0007669"/>
    <property type="project" value="UniProtKB-KW"/>
</dbReference>
<keyword evidence="7" id="KW-0378">Hydrolase</keyword>
<proteinExistence type="predicted"/>
<dbReference type="InterPro" id="IPR006693">
    <property type="entry name" value="AB_hydrolase_lipase"/>
</dbReference>
<comment type="caution">
    <text evidence="7">The sequence shown here is derived from an EMBL/GenBank/DDBJ whole genome shotgun (WGS) entry which is preliminary data.</text>
</comment>
<reference evidence="7" key="1">
    <citation type="journal article" date="2022" name="IScience">
        <title>Evolution of zygomycete secretomes and the origins of terrestrial fungal ecologies.</title>
        <authorList>
            <person name="Chang Y."/>
            <person name="Wang Y."/>
            <person name="Mondo S."/>
            <person name="Ahrendt S."/>
            <person name="Andreopoulos W."/>
            <person name="Barry K."/>
            <person name="Beard J."/>
            <person name="Benny G.L."/>
            <person name="Blankenship S."/>
            <person name="Bonito G."/>
            <person name="Cuomo C."/>
            <person name="Desiro A."/>
            <person name="Gervers K.A."/>
            <person name="Hundley H."/>
            <person name="Kuo A."/>
            <person name="LaButti K."/>
            <person name="Lang B.F."/>
            <person name="Lipzen A."/>
            <person name="O'Donnell K."/>
            <person name="Pangilinan J."/>
            <person name="Reynolds N."/>
            <person name="Sandor L."/>
            <person name="Smith M.E."/>
            <person name="Tsang A."/>
            <person name="Grigoriev I.V."/>
            <person name="Stajich J.E."/>
            <person name="Spatafora J.W."/>
        </authorList>
    </citation>
    <scope>NUCLEOTIDE SEQUENCE</scope>
    <source>
        <strain evidence="7">RSA 2281</strain>
    </source>
</reference>
<feature type="region of interest" description="Disordered" evidence="3">
    <location>
        <begin position="482"/>
        <end position="525"/>
    </location>
</feature>
<evidence type="ECO:0000256" key="3">
    <source>
        <dbReference type="SAM" id="MobiDB-lite"/>
    </source>
</evidence>
<keyword evidence="4" id="KW-0472">Membrane</keyword>
<keyword evidence="4" id="KW-0812">Transmembrane</keyword>
<evidence type="ECO:0000259" key="5">
    <source>
        <dbReference type="Pfam" id="PF00561"/>
    </source>
</evidence>
<evidence type="ECO:0000256" key="2">
    <source>
        <dbReference type="ARBA" id="ARBA00023098"/>
    </source>
</evidence>
<dbReference type="PANTHER" id="PTHR11005">
    <property type="entry name" value="LYSOSOMAL ACID LIPASE-RELATED"/>
    <property type="match status" value="1"/>
</dbReference>
<dbReference type="Pfam" id="PF04083">
    <property type="entry name" value="Abhydro_lipase"/>
    <property type="match status" value="1"/>
</dbReference>
<evidence type="ECO:0000256" key="1">
    <source>
        <dbReference type="ARBA" id="ARBA00022963"/>
    </source>
</evidence>
<dbReference type="AlphaFoldDB" id="A0AAD5KAL2"/>
<dbReference type="Gene3D" id="3.40.50.1820">
    <property type="entry name" value="alpha/beta hydrolase"/>
    <property type="match status" value="1"/>
</dbReference>
<keyword evidence="2" id="KW-0443">Lipid metabolism</keyword>
<reference evidence="7" key="2">
    <citation type="submission" date="2023-02" db="EMBL/GenBank/DDBJ databases">
        <authorList>
            <consortium name="DOE Joint Genome Institute"/>
            <person name="Mondo S.J."/>
            <person name="Chang Y."/>
            <person name="Wang Y."/>
            <person name="Ahrendt S."/>
            <person name="Andreopoulos W."/>
            <person name="Barry K."/>
            <person name="Beard J."/>
            <person name="Benny G.L."/>
            <person name="Blankenship S."/>
            <person name="Bonito G."/>
            <person name="Cuomo C."/>
            <person name="Desiro A."/>
            <person name="Gervers K.A."/>
            <person name="Hundley H."/>
            <person name="Kuo A."/>
            <person name="LaButti K."/>
            <person name="Lang B.F."/>
            <person name="Lipzen A."/>
            <person name="O'Donnell K."/>
            <person name="Pangilinan J."/>
            <person name="Reynolds N."/>
            <person name="Sandor L."/>
            <person name="Smith M.W."/>
            <person name="Tsang A."/>
            <person name="Grigoriev I.V."/>
            <person name="Stajich J.E."/>
            <person name="Spatafora J.W."/>
        </authorList>
    </citation>
    <scope>NUCLEOTIDE SEQUENCE</scope>
    <source>
        <strain evidence="7">RSA 2281</strain>
    </source>
</reference>
<dbReference type="Proteomes" id="UP001209540">
    <property type="component" value="Unassembled WGS sequence"/>
</dbReference>
<feature type="domain" description="Partial AB-hydrolase lipase" evidence="6">
    <location>
        <begin position="84"/>
        <end position="117"/>
    </location>
</feature>
<feature type="compositionally biased region" description="Acidic residues" evidence="3">
    <location>
        <begin position="504"/>
        <end position="513"/>
    </location>
</feature>
<keyword evidence="1" id="KW-0442">Lipid degradation</keyword>
<keyword evidence="4" id="KW-1133">Transmembrane helix</keyword>
<dbReference type="InterPro" id="IPR000073">
    <property type="entry name" value="AB_hydrolase_1"/>
</dbReference>
<feature type="domain" description="AB hydrolase-1" evidence="5">
    <location>
        <begin position="157"/>
        <end position="456"/>
    </location>
</feature>
<accession>A0AAD5KAL2</accession>
<evidence type="ECO:0000259" key="6">
    <source>
        <dbReference type="Pfam" id="PF04083"/>
    </source>
</evidence>
<keyword evidence="8" id="KW-1185">Reference proteome</keyword>
<dbReference type="Pfam" id="PF00561">
    <property type="entry name" value="Abhydrolase_1"/>
    <property type="match status" value="1"/>
</dbReference>
<name>A0AAD5KAL2_9FUNG</name>